<feature type="region of interest" description="Disordered" evidence="1">
    <location>
        <begin position="137"/>
        <end position="170"/>
    </location>
</feature>
<reference evidence="2 4" key="1">
    <citation type="journal article" date="2020" name="Stud. Mycol.">
        <title>101 Dothideomycetes genomes: a test case for predicting lifestyles and emergence of pathogens.</title>
        <authorList>
            <person name="Haridas S."/>
            <person name="Albert R."/>
            <person name="Binder M."/>
            <person name="Bloem J."/>
            <person name="Labutti K."/>
            <person name="Salamov A."/>
            <person name="Andreopoulos B."/>
            <person name="Baker S."/>
            <person name="Barry K."/>
            <person name="Bills G."/>
            <person name="Bluhm B."/>
            <person name="Cannon C."/>
            <person name="Castanera R."/>
            <person name="Culley D."/>
            <person name="Daum C."/>
            <person name="Ezra D."/>
            <person name="Gonzalez J."/>
            <person name="Henrissat B."/>
            <person name="Kuo A."/>
            <person name="Liang C."/>
            <person name="Lipzen A."/>
            <person name="Lutzoni F."/>
            <person name="Magnuson J."/>
            <person name="Mondo S."/>
            <person name="Nolan M."/>
            <person name="Ohm R."/>
            <person name="Pangilinan J."/>
            <person name="Park H.-J."/>
            <person name="Ramirez L."/>
            <person name="Alfaro M."/>
            <person name="Sun H."/>
            <person name="Tritt A."/>
            <person name="Yoshinaga Y."/>
            <person name="Zwiers L.-H."/>
            <person name="Turgeon B."/>
            <person name="Goodwin S."/>
            <person name="Spatafora J."/>
            <person name="Crous P."/>
            <person name="Grigoriev I."/>
        </authorList>
    </citation>
    <scope>NUCLEOTIDE SEQUENCE</scope>
    <source>
        <strain evidence="2 4">CBS 304.34</strain>
    </source>
</reference>
<dbReference type="EMBL" id="MU003697">
    <property type="protein sequence ID" value="KAF2812195.1"/>
    <property type="molecule type" value="Genomic_DNA"/>
</dbReference>
<organism evidence="2">
    <name type="scientific">Mytilinidion resinicola</name>
    <dbReference type="NCBI Taxonomy" id="574789"/>
    <lineage>
        <taxon>Eukaryota</taxon>
        <taxon>Fungi</taxon>
        <taxon>Dikarya</taxon>
        <taxon>Ascomycota</taxon>
        <taxon>Pezizomycotina</taxon>
        <taxon>Dothideomycetes</taxon>
        <taxon>Pleosporomycetidae</taxon>
        <taxon>Mytilinidiales</taxon>
        <taxon>Mytilinidiaceae</taxon>
        <taxon>Mytilinidion</taxon>
    </lineage>
</organism>
<dbReference type="RefSeq" id="XP_033579159.1">
    <property type="nucleotide sequence ID" value="XM_033723460.1"/>
</dbReference>
<keyword evidence="3" id="KW-1185">Reference proteome</keyword>
<evidence type="ECO:0000256" key="1">
    <source>
        <dbReference type="SAM" id="MobiDB-lite"/>
    </source>
</evidence>
<feature type="region of interest" description="Disordered" evidence="1">
    <location>
        <begin position="244"/>
        <end position="274"/>
    </location>
</feature>
<evidence type="ECO:0000313" key="3">
    <source>
        <dbReference type="Proteomes" id="UP000504636"/>
    </source>
</evidence>
<reference evidence="4" key="2">
    <citation type="submission" date="2020-04" db="EMBL/GenBank/DDBJ databases">
        <authorList>
            <consortium name="NCBI Genome Project"/>
        </authorList>
    </citation>
    <scope>NUCLEOTIDE SEQUENCE</scope>
    <source>
        <strain evidence="4">CBS 304.34</strain>
    </source>
</reference>
<feature type="compositionally biased region" description="Gly residues" evidence="1">
    <location>
        <begin position="265"/>
        <end position="274"/>
    </location>
</feature>
<evidence type="ECO:0000313" key="4">
    <source>
        <dbReference type="RefSeq" id="XP_033579159.1"/>
    </source>
</evidence>
<reference evidence="4" key="3">
    <citation type="submission" date="2025-04" db="UniProtKB">
        <authorList>
            <consortium name="RefSeq"/>
        </authorList>
    </citation>
    <scope>IDENTIFICATION</scope>
    <source>
        <strain evidence="4">CBS 304.34</strain>
    </source>
</reference>
<dbReference type="AlphaFoldDB" id="A0A6A6YW33"/>
<name>A0A6A6YW33_9PEZI</name>
<proteinExistence type="predicted"/>
<dbReference type="OrthoDB" id="10486459at2759"/>
<sequence>MASTSYTPTTLTPAEAATALHRFHAATGIPPTILTDLLRESKGGNPNWDNFITHWAAYPFTRGTVGLPFACPEDAPNLVKLYLAVAWILFREEIGINQGLQSRARAAKERVQDDCYLRYQNVVGGKERVTWLQAPAAEPKRTTPKKRTTRAARGAEVEEEEEEEEEEVEHEWNKAVGVEISRLRAALEVPADVVCRWEQKKLEVRLAGICQSLVDLRDRNAEFREIEQNGWVGIKEANLGTSGFAEGEEAVEEETEGGDEEGGHGEGQGGEGEA</sequence>
<protein>
    <submittedName>
        <fullName evidence="2 4">Uncharacterized protein</fullName>
    </submittedName>
</protein>
<accession>A0A6A6YW33</accession>
<dbReference type="GeneID" id="54464353"/>
<evidence type="ECO:0000313" key="2">
    <source>
        <dbReference type="EMBL" id="KAF2812195.1"/>
    </source>
</evidence>
<feature type="compositionally biased region" description="Acidic residues" evidence="1">
    <location>
        <begin position="157"/>
        <end position="169"/>
    </location>
</feature>
<gene>
    <name evidence="2 4" type="ORF">BDZ99DRAFT_496685</name>
</gene>
<dbReference type="Proteomes" id="UP000504636">
    <property type="component" value="Unplaced"/>
</dbReference>
<feature type="compositionally biased region" description="Acidic residues" evidence="1">
    <location>
        <begin position="246"/>
        <end position="260"/>
    </location>
</feature>